<protein>
    <submittedName>
        <fullName evidence="3">ABC transporter substrate-binding protein</fullName>
    </submittedName>
</protein>
<name>A0ABW0GUU0_9MICO</name>
<proteinExistence type="predicted"/>
<accession>A0ABW0GUU0</accession>
<evidence type="ECO:0000313" key="3">
    <source>
        <dbReference type="EMBL" id="MFC5382571.1"/>
    </source>
</evidence>
<dbReference type="EMBL" id="JBHSLD010000028">
    <property type="protein sequence ID" value="MFC5382571.1"/>
    <property type="molecule type" value="Genomic_DNA"/>
</dbReference>
<feature type="signal peptide" evidence="1">
    <location>
        <begin position="1"/>
        <end position="22"/>
    </location>
</feature>
<sequence>MTTSILRRALLPAAVVATFALAACGSGDPLAESSEPAAGGGASDAADAPAGTVVVGGANFTEMQIMTAMYAALLEDAGYTVETVASDSREIYGDALISGEIDVVPEYAATMAEYLNREVNGPEAEVVATNDAQSTVEAMRPLAEELGLVVLEPAAASSQNGYAILESVATENDITTLSDFAAFQPEIVLAATEECPTRPFCEPGLEETYGFDVTEVLPLGFGSPQAKQAVIAGEADMALVGTTDATLADDGLVLLEDDQSLQLADNLVPVANAGAAEDQTLVETLNSLAPVLETEDLAELNRRVDADRELPEDVARSFLEEEGLLGG</sequence>
<reference evidence="4" key="1">
    <citation type="journal article" date="2019" name="Int. J. Syst. Evol. Microbiol.">
        <title>The Global Catalogue of Microorganisms (GCM) 10K type strain sequencing project: providing services to taxonomists for standard genome sequencing and annotation.</title>
        <authorList>
            <consortium name="The Broad Institute Genomics Platform"/>
            <consortium name="The Broad Institute Genome Sequencing Center for Infectious Disease"/>
            <person name="Wu L."/>
            <person name="Ma J."/>
        </authorList>
    </citation>
    <scope>NUCLEOTIDE SEQUENCE [LARGE SCALE GENOMIC DNA]</scope>
    <source>
        <strain evidence="4">CCUG 43114</strain>
    </source>
</reference>
<feature type="domain" description="ABC-type glycine betaine transport system substrate-binding" evidence="2">
    <location>
        <begin position="52"/>
        <end position="321"/>
    </location>
</feature>
<dbReference type="RefSeq" id="WP_340270211.1">
    <property type="nucleotide sequence ID" value="NZ_JBBEOG010000006.1"/>
</dbReference>
<dbReference type="Gene3D" id="3.40.190.10">
    <property type="entry name" value="Periplasmic binding protein-like II"/>
    <property type="match status" value="1"/>
</dbReference>
<dbReference type="Pfam" id="PF04069">
    <property type="entry name" value="OpuAC"/>
    <property type="match status" value="1"/>
</dbReference>
<keyword evidence="4" id="KW-1185">Reference proteome</keyword>
<dbReference type="InterPro" id="IPR007210">
    <property type="entry name" value="ABC_Gly_betaine_transp_sub-bd"/>
</dbReference>
<feature type="chain" id="PRO_5045888925" evidence="1">
    <location>
        <begin position="23"/>
        <end position="327"/>
    </location>
</feature>
<dbReference type="Proteomes" id="UP001596122">
    <property type="component" value="Unassembled WGS sequence"/>
</dbReference>
<dbReference type="Gene3D" id="3.40.190.120">
    <property type="entry name" value="Osmoprotection protein (prox), domain 2"/>
    <property type="match status" value="1"/>
</dbReference>
<dbReference type="CDD" id="cd13606">
    <property type="entry name" value="PBP2_ProX_like"/>
    <property type="match status" value="1"/>
</dbReference>
<organism evidence="3 4">
    <name type="scientific">Aquipuribacter nitratireducens</name>
    <dbReference type="NCBI Taxonomy" id="650104"/>
    <lineage>
        <taxon>Bacteria</taxon>
        <taxon>Bacillati</taxon>
        <taxon>Actinomycetota</taxon>
        <taxon>Actinomycetes</taxon>
        <taxon>Micrococcales</taxon>
        <taxon>Intrasporangiaceae</taxon>
        <taxon>Aquipuribacter</taxon>
    </lineage>
</organism>
<keyword evidence="1" id="KW-0732">Signal</keyword>
<dbReference type="PROSITE" id="PS51257">
    <property type="entry name" value="PROKAR_LIPOPROTEIN"/>
    <property type="match status" value="1"/>
</dbReference>
<comment type="caution">
    <text evidence="3">The sequence shown here is derived from an EMBL/GenBank/DDBJ whole genome shotgun (WGS) entry which is preliminary data.</text>
</comment>
<evidence type="ECO:0000256" key="1">
    <source>
        <dbReference type="SAM" id="SignalP"/>
    </source>
</evidence>
<evidence type="ECO:0000259" key="2">
    <source>
        <dbReference type="Pfam" id="PF04069"/>
    </source>
</evidence>
<dbReference type="SUPFAM" id="SSF53850">
    <property type="entry name" value="Periplasmic binding protein-like II"/>
    <property type="match status" value="1"/>
</dbReference>
<gene>
    <name evidence="3" type="ORF">ACFPJ6_17545</name>
</gene>
<evidence type="ECO:0000313" key="4">
    <source>
        <dbReference type="Proteomes" id="UP001596122"/>
    </source>
</evidence>